<protein>
    <submittedName>
        <fullName evidence="1">Uncharacterized protein</fullName>
    </submittedName>
</protein>
<keyword evidence="2" id="KW-1185">Reference proteome</keyword>
<dbReference type="EMBL" id="CM042046">
    <property type="protein sequence ID" value="KAI3676475.1"/>
    <property type="molecule type" value="Genomic_DNA"/>
</dbReference>
<evidence type="ECO:0000313" key="2">
    <source>
        <dbReference type="Proteomes" id="UP001056120"/>
    </source>
</evidence>
<name>A0ACB8Y2I3_9ASTR</name>
<gene>
    <name evidence="1" type="ORF">L1987_86084</name>
</gene>
<organism evidence="1 2">
    <name type="scientific">Smallanthus sonchifolius</name>
    <dbReference type="NCBI Taxonomy" id="185202"/>
    <lineage>
        <taxon>Eukaryota</taxon>
        <taxon>Viridiplantae</taxon>
        <taxon>Streptophyta</taxon>
        <taxon>Embryophyta</taxon>
        <taxon>Tracheophyta</taxon>
        <taxon>Spermatophyta</taxon>
        <taxon>Magnoliopsida</taxon>
        <taxon>eudicotyledons</taxon>
        <taxon>Gunneridae</taxon>
        <taxon>Pentapetalae</taxon>
        <taxon>asterids</taxon>
        <taxon>campanulids</taxon>
        <taxon>Asterales</taxon>
        <taxon>Asteraceae</taxon>
        <taxon>Asteroideae</taxon>
        <taxon>Heliantheae alliance</taxon>
        <taxon>Millerieae</taxon>
        <taxon>Smallanthus</taxon>
    </lineage>
</organism>
<dbReference type="Proteomes" id="UP001056120">
    <property type="component" value="Linkage Group LG29"/>
</dbReference>
<reference evidence="1 2" key="2">
    <citation type="journal article" date="2022" name="Mol. Ecol. Resour.">
        <title>The genomes of chicory, endive, great burdock and yacon provide insights into Asteraceae paleo-polyploidization history and plant inulin production.</title>
        <authorList>
            <person name="Fan W."/>
            <person name="Wang S."/>
            <person name="Wang H."/>
            <person name="Wang A."/>
            <person name="Jiang F."/>
            <person name="Liu H."/>
            <person name="Zhao H."/>
            <person name="Xu D."/>
            <person name="Zhang Y."/>
        </authorList>
    </citation>
    <scope>NUCLEOTIDE SEQUENCE [LARGE SCALE GENOMIC DNA]</scope>
    <source>
        <strain evidence="2">cv. Yunnan</strain>
        <tissue evidence="1">Leaves</tissue>
    </source>
</reference>
<evidence type="ECO:0000313" key="1">
    <source>
        <dbReference type="EMBL" id="KAI3676475.1"/>
    </source>
</evidence>
<sequence>MLTKPFLDVCKQILPVIDKFGAAMALVKTDVGGNITRLKNKYLSSPVEFPNLYSMVQVEVAAKKAQGSSSCTNGLLWLTRAMDFIVELFRNLVEHEDWAMPQVCTEAYTKTLKKFHGWLASSTFTVAMKLAPDRKKFMDVVAGKGDISSDIEKFCATFTPLLQENHKFLASLETKLLCMNVHKVKGLLKGLGFISQAFEDEKKQEIQIGGPTDVKHVAHYGCDGSAQESPSWMREFGTPAECQSASSNVSEAPRDGPNWVSEDSGQRMPRRERQEKHKSKHRRHHSVENAPDPDSQTKSRQPRRHHTRGAEDRRAQDDSLPEVPKRTRKKKPEIPEV</sequence>
<comment type="caution">
    <text evidence="1">The sequence shown here is derived from an EMBL/GenBank/DDBJ whole genome shotgun (WGS) entry which is preliminary data.</text>
</comment>
<accession>A0ACB8Y2I3</accession>
<proteinExistence type="predicted"/>
<reference evidence="2" key="1">
    <citation type="journal article" date="2022" name="Mol. Ecol. Resour.">
        <title>The genomes of chicory, endive, great burdock and yacon provide insights into Asteraceae palaeo-polyploidization history and plant inulin production.</title>
        <authorList>
            <person name="Fan W."/>
            <person name="Wang S."/>
            <person name="Wang H."/>
            <person name="Wang A."/>
            <person name="Jiang F."/>
            <person name="Liu H."/>
            <person name="Zhao H."/>
            <person name="Xu D."/>
            <person name="Zhang Y."/>
        </authorList>
    </citation>
    <scope>NUCLEOTIDE SEQUENCE [LARGE SCALE GENOMIC DNA]</scope>
    <source>
        <strain evidence="2">cv. Yunnan</strain>
    </source>
</reference>